<evidence type="ECO:0000313" key="1">
    <source>
        <dbReference type="EMBL" id="KXJ84998.1"/>
    </source>
</evidence>
<dbReference type="AlphaFoldDB" id="A0A136IJQ4"/>
<reference evidence="2" key="1">
    <citation type="submission" date="2016-02" db="EMBL/GenBank/DDBJ databases">
        <title>Draft genome sequence of Microdochium bolleyi, a fungal endophyte of beachgrass.</title>
        <authorList>
            <consortium name="DOE Joint Genome Institute"/>
            <person name="David A.S."/>
            <person name="May G."/>
            <person name="Haridas S."/>
            <person name="Lim J."/>
            <person name="Wang M."/>
            <person name="Labutti K."/>
            <person name="Lipzen A."/>
            <person name="Barry K."/>
            <person name="Grigoriev I.V."/>
        </authorList>
    </citation>
    <scope>NUCLEOTIDE SEQUENCE [LARGE SCALE GENOMIC DNA]</scope>
    <source>
        <strain evidence="2">J235TASD1</strain>
    </source>
</reference>
<organism evidence="1 2">
    <name type="scientific">Microdochium bolleyi</name>
    <dbReference type="NCBI Taxonomy" id="196109"/>
    <lineage>
        <taxon>Eukaryota</taxon>
        <taxon>Fungi</taxon>
        <taxon>Dikarya</taxon>
        <taxon>Ascomycota</taxon>
        <taxon>Pezizomycotina</taxon>
        <taxon>Sordariomycetes</taxon>
        <taxon>Xylariomycetidae</taxon>
        <taxon>Xylariales</taxon>
        <taxon>Microdochiaceae</taxon>
        <taxon>Microdochium</taxon>
    </lineage>
</organism>
<dbReference type="EMBL" id="KQ964303">
    <property type="protein sequence ID" value="KXJ84998.1"/>
    <property type="molecule type" value="Genomic_DNA"/>
</dbReference>
<dbReference type="InParanoid" id="A0A136IJQ4"/>
<dbReference type="OrthoDB" id="10261408at2759"/>
<name>A0A136IJQ4_9PEZI</name>
<accession>A0A136IJQ4</accession>
<keyword evidence="2" id="KW-1185">Reference proteome</keyword>
<dbReference type="Proteomes" id="UP000070501">
    <property type="component" value="Unassembled WGS sequence"/>
</dbReference>
<sequence>MCQQSETSPCPPVRSRRVGLFARCYLGLGSAGARPIQSPASRLRHALPPHVMPAVRASPSAIICNRRARAAPLVGGVMRETWMAEIVRRIRRGADIDSNLRHIEHGDLLHQLRFGPDTRMQYMFPYSWLPL</sequence>
<evidence type="ECO:0000313" key="2">
    <source>
        <dbReference type="Proteomes" id="UP000070501"/>
    </source>
</evidence>
<proteinExistence type="predicted"/>
<gene>
    <name evidence="1" type="ORF">Micbo1qcDRAFT_181181</name>
</gene>
<protein>
    <submittedName>
        <fullName evidence="1">Uncharacterized protein</fullName>
    </submittedName>
</protein>